<dbReference type="RefSeq" id="XP_033538794.1">
    <property type="nucleotide sequence ID" value="XM_033675891.1"/>
</dbReference>
<evidence type="ECO:0000259" key="1">
    <source>
        <dbReference type="PROSITE" id="PS51502"/>
    </source>
</evidence>
<protein>
    <recommendedName>
        <fullName evidence="1">Stress-response A/B barrel domain-containing protein</fullName>
    </recommendedName>
</protein>
<dbReference type="InterPro" id="IPR011008">
    <property type="entry name" value="Dimeric_a/b-barrel"/>
</dbReference>
<gene>
    <name evidence="2 4" type="ORF">P152DRAFT_387627</name>
</gene>
<feature type="non-terminal residue" evidence="2">
    <location>
        <position position="1"/>
    </location>
</feature>
<feature type="domain" description="Stress-response A/B barrel" evidence="1">
    <location>
        <begin position="1"/>
        <end position="45"/>
    </location>
</feature>
<dbReference type="AlphaFoldDB" id="A0A6G1GGI4"/>
<dbReference type="Gene3D" id="3.30.70.100">
    <property type="match status" value="1"/>
</dbReference>
<dbReference type="PROSITE" id="PS51502">
    <property type="entry name" value="S_R_A_B_BARREL"/>
    <property type="match status" value="1"/>
</dbReference>
<keyword evidence="3" id="KW-1185">Reference proteome</keyword>
<dbReference type="GeneID" id="54416461"/>
<dbReference type="OrthoDB" id="1601230at2759"/>
<evidence type="ECO:0000313" key="3">
    <source>
        <dbReference type="Proteomes" id="UP000504638"/>
    </source>
</evidence>
<evidence type="ECO:0000313" key="2">
    <source>
        <dbReference type="EMBL" id="KAF1817163.1"/>
    </source>
</evidence>
<reference evidence="2 4" key="1">
    <citation type="submission" date="2020-01" db="EMBL/GenBank/DDBJ databases">
        <authorList>
            <consortium name="DOE Joint Genome Institute"/>
            <person name="Haridas S."/>
            <person name="Albert R."/>
            <person name="Binder M."/>
            <person name="Bloem J."/>
            <person name="Labutti K."/>
            <person name="Salamov A."/>
            <person name="Andreopoulos B."/>
            <person name="Baker S.E."/>
            <person name="Barry K."/>
            <person name="Bills G."/>
            <person name="Bluhm B.H."/>
            <person name="Cannon C."/>
            <person name="Castanera R."/>
            <person name="Culley D.E."/>
            <person name="Daum C."/>
            <person name="Ezra D."/>
            <person name="Gonzalez J.B."/>
            <person name="Henrissat B."/>
            <person name="Kuo A."/>
            <person name="Liang C."/>
            <person name="Lipzen A."/>
            <person name="Lutzoni F."/>
            <person name="Magnuson J."/>
            <person name="Mondo S."/>
            <person name="Nolan M."/>
            <person name="Ohm R."/>
            <person name="Pangilinan J."/>
            <person name="Park H.-J."/>
            <person name="Ramirez L."/>
            <person name="Alfaro M."/>
            <person name="Sun H."/>
            <person name="Tritt A."/>
            <person name="Yoshinaga Y."/>
            <person name="Zwiers L.-H."/>
            <person name="Turgeon B.G."/>
            <person name="Goodwin S.B."/>
            <person name="Spatafora J.W."/>
            <person name="Crous P.W."/>
            <person name="Grigoriev I.V."/>
        </authorList>
    </citation>
    <scope>NUCLEOTIDE SEQUENCE</scope>
    <source>
        <strain evidence="2 4">CBS 781.70</strain>
    </source>
</reference>
<sequence length="51" mass="5914">GITHAFVEEFKSVEDRDYYVNNDPAHSKFKETLGQVFEKAQVIGFTDRTFT</sequence>
<reference evidence="4" key="2">
    <citation type="submission" date="2020-04" db="EMBL/GenBank/DDBJ databases">
        <authorList>
            <consortium name="NCBI Genome Project"/>
        </authorList>
    </citation>
    <scope>NUCLEOTIDE SEQUENCE</scope>
    <source>
        <strain evidence="4">CBS 781.70</strain>
    </source>
</reference>
<reference evidence="4" key="3">
    <citation type="submission" date="2025-04" db="UniProtKB">
        <authorList>
            <consortium name="RefSeq"/>
        </authorList>
    </citation>
    <scope>IDENTIFICATION</scope>
    <source>
        <strain evidence="4">CBS 781.70</strain>
    </source>
</reference>
<dbReference type="Proteomes" id="UP000504638">
    <property type="component" value="Unplaced"/>
</dbReference>
<dbReference type="InterPro" id="IPR013097">
    <property type="entry name" value="Dabb"/>
</dbReference>
<evidence type="ECO:0000313" key="4">
    <source>
        <dbReference type="RefSeq" id="XP_033538794.1"/>
    </source>
</evidence>
<dbReference type="SUPFAM" id="SSF54909">
    <property type="entry name" value="Dimeric alpha+beta barrel"/>
    <property type="match status" value="1"/>
</dbReference>
<proteinExistence type="predicted"/>
<dbReference type="EMBL" id="ML975149">
    <property type="protein sequence ID" value="KAF1817163.1"/>
    <property type="molecule type" value="Genomic_DNA"/>
</dbReference>
<accession>A0A6G1GGI4</accession>
<organism evidence="2">
    <name type="scientific">Eremomyces bilateralis CBS 781.70</name>
    <dbReference type="NCBI Taxonomy" id="1392243"/>
    <lineage>
        <taxon>Eukaryota</taxon>
        <taxon>Fungi</taxon>
        <taxon>Dikarya</taxon>
        <taxon>Ascomycota</taxon>
        <taxon>Pezizomycotina</taxon>
        <taxon>Dothideomycetes</taxon>
        <taxon>Dothideomycetes incertae sedis</taxon>
        <taxon>Eremomycetales</taxon>
        <taxon>Eremomycetaceae</taxon>
        <taxon>Eremomyces</taxon>
    </lineage>
</organism>
<dbReference type="Pfam" id="PF07876">
    <property type="entry name" value="Dabb"/>
    <property type="match status" value="1"/>
</dbReference>
<name>A0A6G1GGI4_9PEZI</name>